<organism evidence="6 7">
    <name type="scientific">Dendroctonus ponderosae</name>
    <name type="common">Mountain pine beetle</name>
    <dbReference type="NCBI Taxonomy" id="77166"/>
    <lineage>
        <taxon>Eukaryota</taxon>
        <taxon>Metazoa</taxon>
        <taxon>Ecdysozoa</taxon>
        <taxon>Arthropoda</taxon>
        <taxon>Hexapoda</taxon>
        <taxon>Insecta</taxon>
        <taxon>Pterygota</taxon>
        <taxon>Neoptera</taxon>
        <taxon>Endopterygota</taxon>
        <taxon>Coleoptera</taxon>
        <taxon>Polyphaga</taxon>
        <taxon>Cucujiformia</taxon>
        <taxon>Curculionidae</taxon>
        <taxon>Scolytinae</taxon>
        <taxon>Dendroctonus</taxon>
    </lineage>
</organism>
<dbReference type="PANTHER" id="PTHR12241:SF118">
    <property type="entry name" value="TUBULIN POLYGLUTAMYLASE TTLL2-RELATED"/>
    <property type="match status" value="1"/>
</dbReference>
<dbReference type="AlphaFoldDB" id="A0AAR5PKH1"/>
<dbReference type="KEGG" id="dpa:109538635"/>
<evidence type="ECO:0000256" key="5">
    <source>
        <dbReference type="SAM" id="SignalP"/>
    </source>
</evidence>
<keyword evidence="5" id="KW-0732">Signal</keyword>
<dbReference type="GO" id="GO:0070740">
    <property type="term" value="F:tubulin-glutamic acid ligase activity"/>
    <property type="evidence" value="ECO:0007669"/>
    <property type="project" value="TreeGrafter"/>
</dbReference>
<evidence type="ECO:0000256" key="1">
    <source>
        <dbReference type="ARBA" id="ARBA00022598"/>
    </source>
</evidence>
<sequence length="643" mass="73610">MNGPDIACHHRLSCSHLARSAGFLLLVVTETLSCGDFSIENPSCHIFFGRKCRLRFQRVVWIVPYKRMFEECFGNGPFIFRINDAGAGPQLLAQVCIERGWREYNPETNENHWNLWWKTSGFSNGHHKNIYAFQFLNHIPKGSTICRKDNLIRYLRCMRKVYGSVYDFSPHGYNLPLEYTKLAAECSRSRPPSYRDENLRLPEEKPIWICKPVAQSQGRGIFLFKKLSELNYDTNTIVQRYIEKPLLIGGYKFDLRLYVCVPSYQPLVVYMYKEGLARFGTDKFSLNDLKNPFRHLTNSSINKLGPGYAEMKDRVGSGCKWTLRQLRRYFQQASIPDWLIWQKITSLVVLTILSQLHQIPPTVNCFEFFGFDILIDSALRPWLLEVNLSPALSNDCDADSLVKKPMLHDMFDLLGLPLYNTGLSIFNVWLDGTSDNDSFLVRVRGKPKKTVCREEDFDAKMSLKGTVTILNAAGRWRRKVRRMSAHQSSYSSTSTGRARVRSSPPTNQRSYMKLPKAQLGNPTTPLTSNVPKENTVDEDLRRPGFKTWGNGRDWRRPKARDGGWVRVWPLDSEEQLDGNNNVSISGNTGLNKMGVKAMVNKIGKFNKTAKELAKKHPAASEGQLTEFLQQELAISGDLWIPPL</sequence>
<feature type="region of interest" description="Disordered" evidence="4">
    <location>
        <begin position="483"/>
        <end position="544"/>
    </location>
</feature>
<feature type="signal peptide" evidence="5">
    <location>
        <begin position="1"/>
        <end position="33"/>
    </location>
</feature>
<dbReference type="EnsemblMetazoa" id="XM_019905966.1">
    <property type="protein sequence ID" value="XP_019761525.1"/>
    <property type="gene ID" value="LOC109538635"/>
</dbReference>
<evidence type="ECO:0008006" key="8">
    <source>
        <dbReference type="Google" id="ProtNLM"/>
    </source>
</evidence>
<evidence type="ECO:0000313" key="6">
    <source>
        <dbReference type="EnsemblMetazoa" id="XP_019761525.1"/>
    </source>
</evidence>
<dbReference type="Proteomes" id="UP000019118">
    <property type="component" value="Unassembled WGS sequence"/>
</dbReference>
<dbReference type="RefSeq" id="XP_019761525.1">
    <property type="nucleotide sequence ID" value="XM_019905966.2"/>
</dbReference>
<dbReference type="Pfam" id="PF03133">
    <property type="entry name" value="TTL"/>
    <property type="match status" value="1"/>
</dbReference>
<dbReference type="InterPro" id="IPR004344">
    <property type="entry name" value="TTL/TTLL_fam"/>
</dbReference>
<feature type="compositionally biased region" description="Polar residues" evidence="4">
    <location>
        <begin position="520"/>
        <end position="532"/>
    </location>
</feature>
<dbReference type="GO" id="GO:0015631">
    <property type="term" value="F:tubulin binding"/>
    <property type="evidence" value="ECO:0007669"/>
    <property type="project" value="TreeGrafter"/>
</dbReference>
<evidence type="ECO:0000313" key="7">
    <source>
        <dbReference type="Proteomes" id="UP000019118"/>
    </source>
</evidence>
<feature type="chain" id="PRO_5043916395" description="Tubulin polyglutamylase TTLL2" evidence="5">
    <location>
        <begin position="34"/>
        <end position="643"/>
    </location>
</feature>
<accession>A0AAR5PKH1</accession>
<name>A0AAR5PKH1_DENPD</name>
<keyword evidence="7" id="KW-1185">Reference proteome</keyword>
<dbReference type="GO" id="GO:0005524">
    <property type="term" value="F:ATP binding"/>
    <property type="evidence" value="ECO:0007669"/>
    <property type="project" value="UniProtKB-KW"/>
</dbReference>
<proteinExistence type="predicted"/>
<dbReference type="GeneID" id="109538635"/>
<evidence type="ECO:0000256" key="4">
    <source>
        <dbReference type="SAM" id="MobiDB-lite"/>
    </source>
</evidence>
<dbReference type="GO" id="GO:0000226">
    <property type="term" value="P:microtubule cytoskeleton organization"/>
    <property type="evidence" value="ECO:0007669"/>
    <property type="project" value="TreeGrafter"/>
</dbReference>
<keyword evidence="2" id="KW-0547">Nucleotide-binding</keyword>
<keyword evidence="3" id="KW-0067">ATP-binding</keyword>
<reference evidence="7" key="1">
    <citation type="journal article" date="2013" name="Genome Biol.">
        <title>Draft genome of the mountain pine beetle, Dendroctonus ponderosae Hopkins, a major forest pest.</title>
        <authorList>
            <person name="Keeling C.I."/>
            <person name="Yuen M.M."/>
            <person name="Liao N.Y."/>
            <person name="Docking T.R."/>
            <person name="Chan S.K."/>
            <person name="Taylor G.A."/>
            <person name="Palmquist D.L."/>
            <person name="Jackman S.D."/>
            <person name="Nguyen A."/>
            <person name="Li M."/>
            <person name="Henderson H."/>
            <person name="Janes J.K."/>
            <person name="Zhao Y."/>
            <person name="Pandoh P."/>
            <person name="Moore R."/>
            <person name="Sperling F.A."/>
            <person name="Huber D.P."/>
            <person name="Birol I."/>
            <person name="Jones S.J."/>
            <person name="Bohlmann J."/>
        </authorList>
    </citation>
    <scope>NUCLEOTIDE SEQUENCE</scope>
</reference>
<dbReference type="SUPFAM" id="SSF56059">
    <property type="entry name" value="Glutathione synthetase ATP-binding domain-like"/>
    <property type="match status" value="1"/>
</dbReference>
<dbReference type="Gene3D" id="3.30.470.20">
    <property type="entry name" value="ATP-grasp fold, B domain"/>
    <property type="match status" value="1"/>
</dbReference>
<evidence type="ECO:0000256" key="3">
    <source>
        <dbReference type="ARBA" id="ARBA00022840"/>
    </source>
</evidence>
<dbReference type="GO" id="GO:0036064">
    <property type="term" value="C:ciliary basal body"/>
    <property type="evidence" value="ECO:0007669"/>
    <property type="project" value="TreeGrafter"/>
</dbReference>
<protein>
    <recommendedName>
        <fullName evidence="8">Tubulin polyglutamylase TTLL2</fullName>
    </recommendedName>
</protein>
<dbReference type="PROSITE" id="PS51221">
    <property type="entry name" value="TTL"/>
    <property type="match status" value="1"/>
</dbReference>
<evidence type="ECO:0000256" key="2">
    <source>
        <dbReference type="ARBA" id="ARBA00022741"/>
    </source>
</evidence>
<reference evidence="6" key="2">
    <citation type="submission" date="2024-08" db="UniProtKB">
        <authorList>
            <consortium name="EnsemblMetazoa"/>
        </authorList>
    </citation>
    <scope>IDENTIFICATION</scope>
</reference>
<dbReference type="PANTHER" id="PTHR12241">
    <property type="entry name" value="TUBULIN POLYGLUTAMYLASE"/>
    <property type="match status" value="1"/>
</dbReference>
<keyword evidence="1" id="KW-0436">Ligase</keyword>